<feature type="transmembrane region" description="Helical" evidence="1">
    <location>
        <begin position="60"/>
        <end position="82"/>
    </location>
</feature>
<reference evidence="2" key="1">
    <citation type="submission" date="2020-12" db="EMBL/GenBank/DDBJ databases">
        <title>Comamonas sp. nov., isolated from stream water.</title>
        <authorList>
            <person name="Park K.-H."/>
        </authorList>
    </citation>
    <scope>NUCLEOTIDE SEQUENCE</scope>
    <source>
        <strain evidence="2">EJ-4</strain>
    </source>
</reference>
<dbReference type="EMBL" id="JABBCQ020000014">
    <property type="protein sequence ID" value="MBI1625893.1"/>
    <property type="molecule type" value="Genomic_DNA"/>
</dbReference>
<sequence>MDQIPAPALPLSEWLREARTHYLNFLRNLTPQVFLASMALITGSKLNFLKFDFGNFWPTFAFFSFVFLFFYAAYANISIFFAELFPGLVPWARQQQKQLHESGVPRFRIPLLFLRAMYKEKRLLELGLAVCAIFMLQVVFAGVVATSIASATTFIRATKL</sequence>
<dbReference type="RefSeq" id="WP_198461069.1">
    <property type="nucleotide sequence ID" value="NZ_JABBCQ020000014.1"/>
</dbReference>
<dbReference type="AlphaFoldDB" id="A0A843B5D9"/>
<keyword evidence="1" id="KW-0812">Transmembrane</keyword>
<accession>A0A843B5D9</accession>
<evidence type="ECO:0000256" key="1">
    <source>
        <dbReference type="SAM" id="Phobius"/>
    </source>
</evidence>
<feature type="transmembrane region" description="Helical" evidence="1">
    <location>
        <begin position="126"/>
        <end position="155"/>
    </location>
</feature>
<name>A0A843B5D9_9BURK</name>
<feature type="transmembrane region" description="Helical" evidence="1">
    <location>
        <begin position="29"/>
        <end position="48"/>
    </location>
</feature>
<proteinExistence type="predicted"/>
<dbReference type="Proteomes" id="UP000530032">
    <property type="component" value="Unassembled WGS sequence"/>
</dbReference>
<gene>
    <name evidence="2" type="ORF">HF327_015445</name>
</gene>
<keyword evidence="3" id="KW-1185">Reference proteome</keyword>
<keyword evidence="1" id="KW-1133">Transmembrane helix</keyword>
<evidence type="ECO:0000313" key="3">
    <source>
        <dbReference type="Proteomes" id="UP000530032"/>
    </source>
</evidence>
<comment type="caution">
    <text evidence="2">The sequence shown here is derived from an EMBL/GenBank/DDBJ whole genome shotgun (WGS) entry which is preliminary data.</text>
</comment>
<organism evidence="2 3">
    <name type="scientific">Comamonas suwonensis</name>
    <dbReference type="NCBI Taxonomy" id="2606214"/>
    <lineage>
        <taxon>Bacteria</taxon>
        <taxon>Pseudomonadati</taxon>
        <taxon>Pseudomonadota</taxon>
        <taxon>Betaproteobacteria</taxon>
        <taxon>Burkholderiales</taxon>
        <taxon>Comamonadaceae</taxon>
        <taxon>Comamonas</taxon>
    </lineage>
</organism>
<keyword evidence="1" id="KW-0472">Membrane</keyword>
<protein>
    <submittedName>
        <fullName evidence="2">Uncharacterized protein</fullName>
    </submittedName>
</protein>
<evidence type="ECO:0000313" key="2">
    <source>
        <dbReference type="EMBL" id="MBI1625893.1"/>
    </source>
</evidence>